<sequence length="154" mass="16510">MQREDLMSWLSGPKSALKHQGIDLGFPGERLGMPVEGSGSIASMGRRSLALVVDWAIGLGVVNLVPTANVDTQSLLILEIFAVHVILATAITGASIGQRLCGIGVRDINGSKLNLVRIVVRTLLLCLVIPALIWDRDQRGLHDKAVRSAVIRLS</sequence>
<reference evidence="8" key="1">
    <citation type="submission" date="2020-05" db="EMBL/GenBank/DDBJ databases">
        <authorList>
            <person name="Chiriac C."/>
            <person name="Salcher M."/>
            <person name="Ghai R."/>
            <person name="Kavagutti S V."/>
        </authorList>
    </citation>
    <scope>NUCLEOTIDE SEQUENCE</scope>
</reference>
<keyword evidence="3 6" id="KW-0812">Transmembrane</keyword>
<evidence type="ECO:0000256" key="5">
    <source>
        <dbReference type="ARBA" id="ARBA00023136"/>
    </source>
</evidence>
<name>A0A6J5YN14_9ZZZZ</name>
<evidence type="ECO:0000313" key="8">
    <source>
        <dbReference type="EMBL" id="CAB4329319.1"/>
    </source>
</evidence>
<evidence type="ECO:0000256" key="4">
    <source>
        <dbReference type="ARBA" id="ARBA00022989"/>
    </source>
</evidence>
<proteinExistence type="predicted"/>
<accession>A0A6J5YN14</accession>
<dbReference type="AlphaFoldDB" id="A0A6J5YN14"/>
<comment type="subcellular location">
    <subcellularLocation>
        <location evidence="1">Cell membrane</location>
        <topology evidence="1">Multi-pass membrane protein</topology>
    </subcellularLocation>
</comment>
<evidence type="ECO:0000256" key="1">
    <source>
        <dbReference type="ARBA" id="ARBA00004651"/>
    </source>
</evidence>
<dbReference type="PANTHER" id="PTHR36115:SF6">
    <property type="entry name" value="PROLINE-RICH ANTIGEN HOMOLOG"/>
    <property type="match status" value="1"/>
</dbReference>
<gene>
    <name evidence="8" type="ORF">UFOPK3770_00021</name>
</gene>
<evidence type="ECO:0000256" key="6">
    <source>
        <dbReference type="SAM" id="Phobius"/>
    </source>
</evidence>
<dbReference type="InterPro" id="IPR016795">
    <property type="entry name" value="UCP021697"/>
</dbReference>
<dbReference type="PIRSF" id="PIRSF021697">
    <property type="entry name" value="UCP021697"/>
    <property type="match status" value="1"/>
</dbReference>
<evidence type="ECO:0000259" key="7">
    <source>
        <dbReference type="Pfam" id="PF06271"/>
    </source>
</evidence>
<feature type="transmembrane region" description="Helical" evidence="6">
    <location>
        <begin position="115"/>
        <end position="134"/>
    </location>
</feature>
<dbReference type="GO" id="GO:0005886">
    <property type="term" value="C:plasma membrane"/>
    <property type="evidence" value="ECO:0007669"/>
    <property type="project" value="UniProtKB-SubCell"/>
</dbReference>
<dbReference type="InterPro" id="IPR010432">
    <property type="entry name" value="RDD"/>
</dbReference>
<dbReference type="EMBL" id="CAESAJ010000001">
    <property type="protein sequence ID" value="CAB4329319.1"/>
    <property type="molecule type" value="Genomic_DNA"/>
</dbReference>
<organism evidence="8">
    <name type="scientific">freshwater metagenome</name>
    <dbReference type="NCBI Taxonomy" id="449393"/>
    <lineage>
        <taxon>unclassified sequences</taxon>
        <taxon>metagenomes</taxon>
        <taxon>ecological metagenomes</taxon>
    </lineage>
</organism>
<feature type="transmembrane region" description="Helical" evidence="6">
    <location>
        <begin position="49"/>
        <end position="68"/>
    </location>
</feature>
<dbReference type="InterPro" id="IPR051791">
    <property type="entry name" value="Pra-immunoreactive"/>
</dbReference>
<feature type="transmembrane region" description="Helical" evidence="6">
    <location>
        <begin position="74"/>
        <end position="94"/>
    </location>
</feature>
<feature type="domain" description="RDD" evidence="7">
    <location>
        <begin position="42"/>
        <end position="145"/>
    </location>
</feature>
<protein>
    <submittedName>
        <fullName evidence="8">Unannotated protein</fullName>
    </submittedName>
</protein>
<dbReference type="Pfam" id="PF06271">
    <property type="entry name" value="RDD"/>
    <property type="match status" value="1"/>
</dbReference>
<keyword evidence="2" id="KW-1003">Cell membrane</keyword>
<keyword evidence="5 6" id="KW-0472">Membrane</keyword>
<evidence type="ECO:0000256" key="2">
    <source>
        <dbReference type="ARBA" id="ARBA00022475"/>
    </source>
</evidence>
<keyword evidence="4 6" id="KW-1133">Transmembrane helix</keyword>
<dbReference type="PANTHER" id="PTHR36115">
    <property type="entry name" value="PROLINE-RICH ANTIGEN HOMOLOG-RELATED"/>
    <property type="match status" value="1"/>
</dbReference>
<evidence type="ECO:0000256" key="3">
    <source>
        <dbReference type="ARBA" id="ARBA00022692"/>
    </source>
</evidence>